<dbReference type="Proteomes" id="UP001301769">
    <property type="component" value="Unassembled WGS sequence"/>
</dbReference>
<evidence type="ECO:0000313" key="3">
    <source>
        <dbReference type="EMBL" id="KAK4210236.1"/>
    </source>
</evidence>
<dbReference type="InterPro" id="IPR017853">
    <property type="entry name" value="GH"/>
</dbReference>
<reference evidence="3" key="1">
    <citation type="journal article" date="2023" name="Mol. Phylogenet. Evol.">
        <title>Genome-scale phylogeny and comparative genomics of the fungal order Sordariales.</title>
        <authorList>
            <person name="Hensen N."/>
            <person name="Bonometti L."/>
            <person name="Westerberg I."/>
            <person name="Brannstrom I.O."/>
            <person name="Guillou S."/>
            <person name="Cros-Aarteil S."/>
            <person name="Calhoun S."/>
            <person name="Haridas S."/>
            <person name="Kuo A."/>
            <person name="Mondo S."/>
            <person name="Pangilinan J."/>
            <person name="Riley R."/>
            <person name="LaButti K."/>
            <person name="Andreopoulos B."/>
            <person name="Lipzen A."/>
            <person name="Chen C."/>
            <person name="Yan M."/>
            <person name="Daum C."/>
            <person name="Ng V."/>
            <person name="Clum A."/>
            <person name="Steindorff A."/>
            <person name="Ohm R.A."/>
            <person name="Martin F."/>
            <person name="Silar P."/>
            <person name="Natvig D.O."/>
            <person name="Lalanne C."/>
            <person name="Gautier V."/>
            <person name="Ament-Velasquez S.L."/>
            <person name="Kruys A."/>
            <person name="Hutchinson M.I."/>
            <person name="Powell A.J."/>
            <person name="Barry K."/>
            <person name="Miller A.N."/>
            <person name="Grigoriev I.V."/>
            <person name="Debuchy R."/>
            <person name="Gladieux P."/>
            <person name="Hiltunen Thoren M."/>
            <person name="Johannesson H."/>
        </authorList>
    </citation>
    <scope>NUCLEOTIDE SEQUENCE</scope>
    <source>
        <strain evidence="3">PSN293</strain>
    </source>
</reference>
<dbReference type="InterPro" id="IPR001223">
    <property type="entry name" value="Glyco_hydro18_cat"/>
</dbReference>
<evidence type="ECO:0000313" key="4">
    <source>
        <dbReference type="Proteomes" id="UP001301769"/>
    </source>
</evidence>
<feature type="domain" description="GH18" evidence="2">
    <location>
        <begin position="174"/>
        <end position="463"/>
    </location>
</feature>
<dbReference type="AlphaFoldDB" id="A0AAN6Y0Y5"/>
<keyword evidence="3" id="KW-0378">Hydrolase</keyword>
<accession>A0AAN6Y0Y5</accession>
<dbReference type="GO" id="GO:0016787">
    <property type="term" value="F:hydrolase activity"/>
    <property type="evidence" value="ECO:0007669"/>
    <property type="project" value="UniProtKB-KW"/>
</dbReference>
<feature type="compositionally biased region" description="Pro residues" evidence="1">
    <location>
        <begin position="146"/>
        <end position="160"/>
    </location>
</feature>
<proteinExistence type="predicted"/>
<evidence type="ECO:0000256" key="1">
    <source>
        <dbReference type="SAM" id="MobiDB-lite"/>
    </source>
</evidence>
<organism evidence="3 4">
    <name type="scientific">Rhypophila decipiens</name>
    <dbReference type="NCBI Taxonomy" id="261697"/>
    <lineage>
        <taxon>Eukaryota</taxon>
        <taxon>Fungi</taxon>
        <taxon>Dikarya</taxon>
        <taxon>Ascomycota</taxon>
        <taxon>Pezizomycotina</taxon>
        <taxon>Sordariomycetes</taxon>
        <taxon>Sordariomycetidae</taxon>
        <taxon>Sordariales</taxon>
        <taxon>Naviculisporaceae</taxon>
        <taxon>Rhypophila</taxon>
    </lineage>
</organism>
<evidence type="ECO:0000259" key="2">
    <source>
        <dbReference type="PROSITE" id="PS51910"/>
    </source>
</evidence>
<comment type="caution">
    <text evidence="3">The sequence shown here is derived from an EMBL/GenBank/DDBJ whole genome shotgun (WGS) entry which is preliminary data.</text>
</comment>
<reference evidence="3" key="2">
    <citation type="submission" date="2023-05" db="EMBL/GenBank/DDBJ databases">
        <authorList>
            <consortium name="Lawrence Berkeley National Laboratory"/>
            <person name="Steindorff A."/>
            <person name="Hensen N."/>
            <person name="Bonometti L."/>
            <person name="Westerberg I."/>
            <person name="Brannstrom I.O."/>
            <person name="Guillou S."/>
            <person name="Cros-Aarteil S."/>
            <person name="Calhoun S."/>
            <person name="Haridas S."/>
            <person name="Kuo A."/>
            <person name="Mondo S."/>
            <person name="Pangilinan J."/>
            <person name="Riley R."/>
            <person name="Labutti K."/>
            <person name="Andreopoulos B."/>
            <person name="Lipzen A."/>
            <person name="Chen C."/>
            <person name="Yanf M."/>
            <person name="Daum C."/>
            <person name="Ng V."/>
            <person name="Clum A."/>
            <person name="Ohm R."/>
            <person name="Martin F."/>
            <person name="Silar P."/>
            <person name="Natvig D."/>
            <person name="Lalanne C."/>
            <person name="Gautier V."/>
            <person name="Ament-Velasquez S.L."/>
            <person name="Kruys A."/>
            <person name="Hutchinson M.I."/>
            <person name="Powell A.J."/>
            <person name="Barry K."/>
            <person name="Miller A.N."/>
            <person name="Grigoriev I.V."/>
            <person name="Debuchy R."/>
            <person name="Gladieux P."/>
            <person name="Thoren M.H."/>
            <person name="Johannesson H."/>
        </authorList>
    </citation>
    <scope>NUCLEOTIDE SEQUENCE</scope>
    <source>
        <strain evidence="3">PSN293</strain>
    </source>
</reference>
<dbReference type="SUPFAM" id="SSF51445">
    <property type="entry name" value="(Trans)glycosidases"/>
    <property type="match status" value="1"/>
</dbReference>
<dbReference type="Gene3D" id="3.20.20.80">
    <property type="entry name" value="Glycosidases"/>
    <property type="match status" value="1"/>
</dbReference>
<protein>
    <submittedName>
        <fullName evidence="3">Glycoside hydrolase superfamily</fullName>
    </submittedName>
</protein>
<keyword evidence="4" id="KW-1185">Reference proteome</keyword>
<dbReference type="PROSITE" id="PS51910">
    <property type="entry name" value="GH18_2"/>
    <property type="match status" value="1"/>
</dbReference>
<gene>
    <name evidence="3" type="ORF">QBC37DRAFT_429072</name>
</gene>
<feature type="region of interest" description="Disordered" evidence="1">
    <location>
        <begin position="139"/>
        <end position="165"/>
    </location>
</feature>
<name>A0AAN6Y0Y5_9PEZI</name>
<dbReference type="EMBL" id="MU858180">
    <property type="protein sequence ID" value="KAK4210236.1"/>
    <property type="molecule type" value="Genomic_DNA"/>
</dbReference>
<dbReference type="GO" id="GO:0005975">
    <property type="term" value="P:carbohydrate metabolic process"/>
    <property type="evidence" value="ECO:0007669"/>
    <property type="project" value="InterPro"/>
</dbReference>
<sequence>MLMNQGLFHLLEAGGEKYGLEHEDAIDCQSGRNLKSVIHMETFASTFSPGLGQTSIRELLPSPFKNPSTGHECHPSASLNTVLSFLSALAGFFSATMHPFPSFSTSASFTSALLLTSIASRCLAGVIPPVSTPLEPAALDLRSSLPPGPSSTPPPPPPATPGGGVRIPLADEVPRLIIYFQTTHHWINKEKNTGEPISMLPLIVHQRIALTHLIVCSFHVNANNTIYLNDFPPEHPLFWTLWNETEVMKTAGVKVMGMVGGAAWGSFEEDTLDAPPGSILFERSYALLANAIRRYGLQGMDLDVEQPMSQYGISRLIRQLRADFGPDFIITLSPVARALLIGSSNLSGFSYFLLEQSDGKDIDFYMAQFYNGWGSLLDPTQYSAMIDNYDWDPRRIVAGQVTTRDNGFSWVPFDKLKVTIQALQARYGQIGGIMGWEYFNGAPGGEAEPWRWAQEMTAILRPELWRNVVLTKDMAAGLVKAWRDSVVGSQSLFVNSNLGNGEAAAGGNIDESLLTPNVDYMAMVNA</sequence>